<dbReference type="SUPFAM" id="SSF48576">
    <property type="entry name" value="Terpenoid synthases"/>
    <property type="match status" value="1"/>
</dbReference>
<evidence type="ECO:0000256" key="6">
    <source>
        <dbReference type="ARBA" id="ARBA00023229"/>
    </source>
</evidence>
<evidence type="ECO:0000256" key="1">
    <source>
        <dbReference type="ARBA" id="ARBA00001946"/>
    </source>
</evidence>
<dbReference type="GO" id="GO:0004659">
    <property type="term" value="F:prenyltransferase activity"/>
    <property type="evidence" value="ECO:0007669"/>
    <property type="project" value="InterPro"/>
</dbReference>
<gene>
    <name evidence="7" type="ORF">METZ01_LOCUS454586</name>
</gene>
<dbReference type="FunFam" id="1.10.600.10:FF:000001">
    <property type="entry name" value="Geranylgeranyl diphosphate synthase"/>
    <property type="match status" value="1"/>
</dbReference>
<dbReference type="InterPro" id="IPR033749">
    <property type="entry name" value="Polyprenyl_synt_CS"/>
</dbReference>
<sequence length="236" mass="26594">MQKFSKKLSVIAHDTNDYLKKFFLKKNKYSYLIKPMKYGIFSGGKRFRSSIIVNTGKIFNINYKTLIIIGAAIECVHSYSLIHDDLPAMDNDDLRRGKLSTHKKYSESTAILAGNSLLTLAFEILADKHLKLSAQVKNELITTLAIYAGFSGLAGGQYFDLAFENKKISKKKIIDIQNKKTGKLFAFCCECIGIIKNQRYNKRKILKKIGSDIGLLFQITDDLIDYKGDSKTAGKP</sequence>
<feature type="non-terminal residue" evidence="7">
    <location>
        <position position="236"/>
    </location>
</feature>
<dbReference type="PANTHER" id="PTHR43281">
    <property type="entry name" value="FARNESYL DIPHOSPHATE SYNTHASE"/>
    <property type="match status" value="1"/>
</dbReference>
<dbReference type="AlphaFoldDB" id="A0A383A1W2"/>
<dbReference type="InterPro" id="IPR008949">
    <property type="entry name" value="Isoprenoid_synthase_dom_sf"/>
</dbReference>
<evidence type="ECO:0000256" key="5">
    <source>
        <dbReference type="ARBA" id="ARBA00022842"/>
    </source>
</evidence>
<dbReference type="Pfam" id="PF00348">
    <property type="entry name" value="polyprenyl_synt"/>
    <property type="match status" value="1"/>
</dbReference>
<name>A0A383A1W2_9ZZZZ</name>
<keyword evidence="4" id="KW-0479">Metal-binding</keyword>
<dbReference type="PANTHER" id="PTHR43281:SF1">
    <property type="entry name" value="FARNESYL DIPHOSPHATE SYNTHASE"/>
    <property type="match status" value="1"/>
</dbReference>
<dbReference type="PROSITE" id="PS00723">
    <property type="entry name" value="POLYPRENYL_SYNTHASE_1"/>
    <property type="match status" value="1"/>
</dbReference>
<reference evidence="7" key="1">
    <citation type="submission" date="2018-05" db="EMBL/GenBank/DDBJ databases">
        <authorList>
            <person name="Lanie J.A."/>
            <person name="Ng W.-L."/>
            <person name="Kazmierczak K.M."/>
            <person name="Andrzejewski T.M."/>
            <person name="Davidsen T.M."/>
            <person name="Wayne K.J."/>
            <person name="Tettelin H."/>
            <person name="Glass J.I."/>
            <person name="Rusch D."/>
            <person name="Podicherti R."/>
            <person name="Tsui H.-C.T."/>
            <person name="Winkler M.E."/>
        </authorList>
    </citation>
    <scope>NUCLEOTIDE SEQUENCE</scope>
</reference>
<dbReference type="InterPro" id="IPR000092">
    <property type="entry name" value="Polyprenyl_synt"/>
</dbReference>
<dbReference type="SFLD" id="SFLDS00005">
    <property type="entry name" value="Isoprenoid_Synthase_Type_I"/>
    <property type="match status" value="1"/>
</dbReference>
<dbReference type="EMBL" id="UINC01188491">
    <property type="protein sequence ID" value="SVE01732.1"/>
    <property type="molecule type" value="Genomic_DNA"/>
</dbReference>
<dbReference type="Gene3D" id="1.10.600.10">
    <property type="entry name" value="Farnesyl Diphosphate Synthase"/>
    <property type="match status" value="1"/>
</dbReference>
<organism evidence="7">
    <name type="scientific">marine metagenome</name>
    <dbReference type="NCBI Taxonomy" id="408172"/>
    <lineage>
        <taxon>unclassified sequences</taxon>
        <taxon>metagenomes</taxon>
        <taxon>ecological metagenomes</taxon>
    </lineage>
</organism>
<evidence type="ECO:0000313" key="7">
    <source>
        <dbReference type="EMBL" id="SVE01732.1"/>
    </source>
</evidence>
<dbReference type="CDD" id="cd00685">
    <property type="entry name" value="Trans_IPPS_HT"/>
    <property type="match status" value="1"/>
</dbReference>
<dbReference type="GO" id="GO:0046872">
    <property type="term" value="F:metal ion binding"/>
    <property type="evidence" value="ECO:0007669"/>
    <property type="project" value="UniProtKB-KW"/>
</dbReference>
<evidence type="ECO:0000256" key="2">
    <source>
        <dbReference type="ARBA" id="ARBA00006706"/>
    </source>
</evidence>
<protein>
    <submittedName>
        <fullName evidence="7">Uncharacterized protein</fullName>
    </submittedName>
</protein>
<accession>A0A383A1W2</accession>
<dbReference type="PROSITE" id="PS00444">
    <property type="entry name" value="POLYPRENYL_SYNTHASE_2"/>
    <property type="match status" value="1"/>
</dbReference>
<comment type="cofactor">
    <cofactor evidence="1">
        <name>Mg(2+)</name>
        <dbReference type="ChEBI" id="CHEBI:18420"/>
    </cofactor>
</comment>
<dbReference type="SFLD" id="SFLDG01017">
    <property type="entry name" value="Polyprenyl_Transferase_Like"/>
    <property type="match status" value="1"/>
</dbReference>
<dbReference type="GO" id="GO:0008299">
    <property type="term" value="P:isoprenoid biosynthetic process"/>
    <property type="evidence" value="ECO:0007669"/>
    <property type="project" value="UniProtKB-KW"/>
</dbReference>
<evidence type="ECO:0000256" key="3">
    <source>
        <dbReference type="ARBA" id="ARBA00022679"/>
    </source>
</evidence>
<keyword evidence="6" id="KW-0414">Isoprene biosynthesis</keyword>
<keyword evidence="5" id="KW-0460">Magnesium</keyword>
<keyword evidence="3" id="KW-0808">Transferase</keyword>
<comment type="similarity">
    <text evidence="2">Belongs to the FPP/GGPP synthase family.</text>
</comment>
<evidence type="ECO:0000256" key="4">
    <source>
        <dbReference type="ARBA" id="ARBA00022723"/>
    </source>
</evidence>
<proteinExistence type="inferred from homology"/>